<proteinExistence type="predicted"/>
<dbReference type="KEGG" id="kphy:AOZ06_47860"/>
<reference evidence="1 2" key="1">
    <citation type="submission" date="2015-07" db="EMBL/GenBank/DDBJ databases">
        <title>Genome sequencing of Kibdelosporangium phytohabitans.</title>
        <authorList>
            <person name="Qin S."/>
            <person name="Xing K."/>
        </authorList>
    </citation>
    <scope>NUCLEOTIDE SEQUENCE [LARGE SCALE GENOMIC DNA]</scope>
    <source>
        <strain evidence="1 2">KLBMP1111</strain>
    </source>
</reference>
<evidence type="ECO:0000313" key="1">
    <source>
        <dbReference type="EMBL" id="ALG13559.1"/>
    </source>
</evidence>
<accession>A0A0N7F589</accession>
<gene>
    <name evidence="1" type="ORF">AOZ06_47860</name>
</gene>
<sequence length="128" mass="13910">MGKLLCQVCAGPADRNADGVLWLLPDSRDQWADWPERMAVDEPPTCRACAVLANKLCPALRGGAIAVRVKQSPVVGVRGRVHQTAGLLPVPTDEDVVGFGDPRIRWTLASSLLRELSRCSVVRLDELI</sequence>
<name>A0A0N7F589_9PSEU</name>
<keyword evidence="2" id="KW-1185">Reference proteome</keyword>
<evidence type="ECO:0000313" key="2">
    <source>
        <dbReference type="Proteomes" id="UP000063699"/>
    </source>
</evidence>
<dbReference type="STRING" id="860235.AOZ06_47860"/>
<dbReference type="AlphaFoldDB" id="A0A0N7F589"/>
<protein>
    <submittedName>
        <fullName evidence="1">Uncharacterized protein</fullName>
    </submittedName>
</protein>
<organism evidence="1 2">
    <name type="scientific">Kibdelosporangium phytohabitans</name>
    <dbReference type="NCBI Taxonomy" id="860235"/>
    <lineage>
        <taxon>Bacteria</taxon>
        <taxon>Bacillati</taxon>
        <taxon>Actinomycetota</taxon>
        <taxon>Actinomycetes</taxon>
        <taxon>Pseudonocardiales</taxon>
        <taxon>Pseudonocardiaceae</taxon>
        <taxon>Kibdelosporangium</taxon>
    </lineage>
</organism>
<dbReference type="Proteomes" id="UP000063699">
    <property type="component" value="Chromosome"/>
</dbReference>
<dbReference type="EMBL" id="CP012752">
    <property type="protein sequence ID" value="ALG13559.1"/>
    <property type="molecule type" value="Genomic_DNA"/>
</dbReference>